<evidence type="ECO:0000313" key="1">
    <source>
        <dbReference type="EMBL" id="CDP06642.1"/>
    </source>
</evidence>
<dbReference type="Proteomes" id="UP000295252">
    <property type="component" value="Chromosome VIII"/>
</dbReference>
<protein>
    <submittedName>
        <fullName evidence="1">Uncharacterized protein</fullName>
    </submittedName>
</protein>
<dbReference type="EMBL" id="HG739106">
    <property type="protein sequence ID" value="CDP06642.1"/>
    <property type="molecule type" value="Genomic_DNA"/>
</dbReference>
<dbReference type="AlphaFoldDB" id="A0A068UEF9"/>
<evidence type="ECO:0000313" key="2">
    <source>
        <dbReference type="Proteomes" id="UP000295252"/>
    </source>
</evidence>
<dbReference type="Gramene" id="CDP06642">
    <property type="protein sequence ID" value="CDP06642"/>
    <property type="gene ID" value="GSCOC_T00023562001"/>
</dbReference>
<organism evidence="1 2">
    <name type="scientific">Coffea canephora</name>
    <name type="common">Robusta coffee</name>
    <dbReference type="NCBI Taxonomy" id="49390"/>
    <lineage>
        <taxon>Eukaryota</taxon>
        <taxon>Viridiplantae</taxon>
        <taxon>Streptophyta</taxon>
        <taxon>Embryophyta</taxon>
        <taxon>Tracheophyta</taxon>
        <taxon>Spermatophyta</taxon>
        <taxon>Magnoliopsida</taxon>
        <taxon>eudicotyledons</taxon>
        <taxon>Gunneridae</taxon>
        <taxon>Pentapetalae</taxon>
        <taxon>asterids</taxon>
        <taxon>lamiids</taxon>
        <taxon>Gentianales</taxon>
        <taxon>Rubiaceae</taxon>
        <taxon>Ixoroideae</taxon>
        <taxon>Gardenieae complex</taxon>
        <taxon>Bertiereae - Coffeeae clade</taxon>
        <taxon>Coffeeae</taxon>
        <taxon>Coffea</taxon>
    </lineage>
</organism>
<keyword evidence="2" id="KW-1185">Reference proteome</keyword>
<reference evidence="2" key="1">
    <citation type="journal article" date="2014" name="Science">
        <title>The coffee genome provides insight into the convergent evolution of caffeine biosynthesis.</title>
        <authorList>
            <person name="Denoeud F."/>
            <person name="Carretero-Paulet L."/>
            <person name="Dereeper A."/>
            <person name="Droc G."/>
            <person name="Guyot R."/>
            <person name="Pietrella M."/>
            <person name="Zheng C."/>
            <person name="Alberti A."/>
            <person name="Anthony F."/>
            <person name="Aprea G."/>
            <person name="Aury J.M."/>
            <person name="Bento P."/>
            <person name="Bernard M."/>
            <person name="Bocs S."/>
            <person name="Campa C."/>
            <person name="Cenci A."/>
            <person name="Combes M.C."/>
            <person name="Crouzillat D."/>
            <person name="Da Silva C."/>
            <person name="Daddiego L."/>
            <person name="De Bellis F."/>
            <person name="Dussert S."/>
            <person name="Garsmeur O."/>
            <person name="Gayraud T."/>
            <person name="Guignon V."/>
            <person name="Jahn K."/>
            <person name="Jamilloux V."/>
            <person name="Joet T."/>
            <person name="Labadie K."/>
            <person name="Lan T."/>
            <person name="Leclercq J."/>
            <person name="Lepelley M."/>
            <person name="Leroy T."/>
            <person name="Li L.T."/>
            <person name="Librado P."/>
            <person name="Lopez L."/>
            <person name="Munoz A."/>
            <person name="Noel B."/>
            <person name="Pallavicini A."/>
            <person name="Perrotta G."/>
            <person name="Poncet V."/>
            <person name="Pot D."/>
            <person name="Priyono X."/>
            <person name="Rigoreau M."/>
            <person name="Rouard M."/>
            <person name="Rozas J."/>
            <person name="Tranchant-Dubreuil C."/>
            <person name="VanBuren R."/>
            <person name="Zhang Q."/>
            <person name="Andrade A.C."/>
            <person name="Argout X."/>
            <person name="Bertrand B."/>
            <person name="de Kochko A."/>
            <person name="Graziosi G."/>
            <person name="Henry R.J."/>
            <person name="Jayarama X."/>
            <person name="Ming R."/>
            <person name="Nagai C."/>
            <person name="Rounsley S."/>
            <person name="Sankoff D."/>
            <person name="Giuliano G."/>
            <person name="Albert V.A."/>
            <person name="Wincker P."/>
            <person name="Lashermes P."/>
        </authorList>
    </citation>
    <scope>NUCLEOTIDE SEQUENCE [LARGE SCALE GENOMIC DNA]</scope>
    <source>
        <strain evidence="2">cv. DH200-94</strain>
    </source>
</reference>
<accession>A0A068UEF9</accession>
<dbReference type="InParanoid" id="A0A068UEF9"/>
<proteinExistence type="predicted"/>
<gene>
    <name evidence="1" type="ORF">GSCOC_T00023562001</name>
</gene>
<sequence>MPSLFLQKVFCTKSSDLSESSSLTLFTCMIDLWSFESKSGYIISGGLQIEEGLLSL</sequence>
<name>A0A068UEF9_COFCA</name>